<gene>
    <name evidence="1" type="ORF">CANTADRAFT_27572</name>
</gene>
<sequence>MPTQKLFSQLDGLLADEFDFDSSIDSYEDEAYDSCSTQDEHQFLRNNSTKSNSTLLSAVTCHSTETASTEISSSSTYRQKSTAYNHQPYQFQKQADQPKFMPYSEKTHQEAVTKSIRLHRNLHQQDANLNNILDCLHDMSIQEDARLNQMLQSVIEDIQTSVPHNTHTIENFKLQFNRVKGPSKSYSH</sequence>
<dbReference type="AlphaFoldDB" id="A0A1E4SB97"/>
<evidence type="ECO:0000313" key="2">
    <source>
        <dbReference type="Proteomes" id="UP000094285"/>
    </source>
</evidence>
<accession>A0A1E4SB97</accession>
<dbReference type="RefSeq" id="XP_020061922.1">
    <property type="nucleotide sequence ID" value="XM_020208150.1"/>
</dbReference>
<evidence type="ECO:0000313" key="1">
    <source>
        <dbReference type="EMBL" id="ODV76800.1"/>
    </source>
</evidence>
<dbReference type="GeneID" id="30982287"/>
<keyword evidence="2" id="KW-1185">Reference proteome</keyword>
<dbReference type="EMBL" id="KV453917">
    <property type="protein sequence ID" value="ODV76800.1"/>
    <property type="molecule type" value="Genomic_DNA"/>
</dbReference>
<organism evidence="1 2">
    <name type="scientific">Suhomyces tanzawaensis NRRL Y-17324</name>
    <dbReference type="NCBI Taxonomy" id="984487"/>
    <lineage>
        <taxon>Eukaryota</taxon>
        <taxon>Fungi</taxon>
        <taxon>Dikarya</taxon>
        <taxon>Ascomycota</taxon>
        <taxon>Saccharomycotina</taxon>
        <taxon>Pichiomycetes</taxon>
        <taxon>Debaryomycetaceae</taxon>
        <taxon>Suhomyces</taxon>
    </lineage>
</organism>
<name>A0A1E4SB97_9ASCO</name>
<reference evidence="2" key="1">
    <citation type="submission" date="2016-05" db="EMBL/GenBank/DDBJ databases">
        <title>Comparative genomics of biotechnologically important yeasts.</title>
        <authorList>
            <consortium name="DOE Joint Genome Institute"/>
            <person name="Riley R."/>
            <person name="Haridas S."/>
            <person name="Wolfe K.H."/>
            <person name="Lopes M.R."/>
            <person name="Hittinger C.T."/>
            <person name="Goker M."/>
            <person name="Salamov A."/>
            <person name="Wisecaver J."/>
            <person name="Long T.M."/>
            <person name="Aerts A.L."/>
            <person name="Barry K."/>
            <person name="Choi C."/>
            <person name="Clum A."/>
            <person name="Coughlan A.Y."/>
            <person name="Deshpande S."/>
            <person name="Douglass A.P."/>
            <person name="Hanson S.J."/>
            <person name="Klenk H.-P."/>
            <person name="Labutti K."/>
            <person name="Lapidus A."/>
            <person name="Lindquist E."/>
            <person name="Lipzen A."/>
            <person name="Meier-Kolthoff J.P."/>
            <person name="Ohm R.A."/>
            <person name="Otillar R.P."/>
            <person name="Pangilinan J."/>
            <person name="Peng Y."/>
            <person name="Rokas A."/>
            <person name="Rosa C.A."/>
            <person name="Scheuner C."/>
            <person name="Sibirny A.A."/>
            <person name="Slot J.C."/>
            <person name="Stielow J.B."/>
            <person name="Sun H."/>
            <person name="Kurtzman C.P."/>
            <person name="Blackwell M."/>
            <person name="Grigoriev I.V."/>
            <person name="Jeffries T.W."/>
        </authorList>
    </citation>
    <scope>NUCLEOTIDE SEQUENCE [LARGE SCALE GENOMIC DNA]</scope>
    <source>
        <strain evidence="2">NRRL Y-17324</strain>
    </source>
</reference>
<protein>
    <submittedName>
        <fullName evidence="1">Uncharacterized protein</fullName>
    </submittedName>
</protein>
<proteinExistence type="predicted"/>
<dbReference type="Proteomes" id="UP000094285">
    <property type="component" value="Unassembled WGS sequence"/>
</dbReference>